<dbReference type="Gene3D" id="2.10.70.60">
    <property type="entry name" value="Phospholipase B-like, domain 1"/>
    <property type="match status" value="1"/>
</dbReference>
<organism evidence="1">
    <name type="scientific">Pongo abelii</name>
    <name type="common">Sumatran orangutan</name>
    <name type="synonym">Pongo pygmaeus abelii</name>
    <dbReference type="NCBI Taxonomy" id="9601"/>
    <lineage>
        <taxon>Eukaryota</taxon>
        <taxon>Metazoa</taxon>
        <taxon>Chordata</taxon>
        <taxon>Craniata</taxon>
        <taxon>Vertebrata</taxon>
        <taxon>Euteleostomi</taxon>
        <taxon>Mammalia</taxon>
        <taxon>Eutheria</taxon>
        <taxon>Euarchontoglires</taxon>
        <taxon>Primates</taxon>
        <taxon>Haplorrhini</taxon>
        <taxon>Catarrhini</taxon>
        <taxon>Hominidae</taxon>
        <taxon>Pongo</taxon>
    </lineage>
</organism>
<feature type="non-terminal residue" evidence="1">
    <location>
        <position position="1"/>
    </location>
</feature>
<sequence length="52" mass="5306">DGPVTPASRSRSVLLDASAGQLLLVDGRHPDAVAWANLTNAIRETGSSTCTG</sequence>
<evidence type="ECO:0000313" key="1">
    <source>
        <dbReference type="EMBL" id="PNJ82549.1"/>
    </source>
</evidence>
<reference evidence="1" key="1">
    <citation type="submission" date="2017-12" db="EMBL/GenBank/DDBJ databases">
        <title>High-resolution comparative analysis of great ape genomes.</title>
        <authorList>
            <person name="Pollen A."/>
            <person name="Hastie A."/>
            <person name="Hormozdiari F."/>
            <person name="Dougherty M."/>
            <person name="Liu R."/>
            <person name="Chaisson M."/>
            <person name="Hoppe E."/>
            <person name="Hill C."/>
            <person name="Pang A."/>
            <person name="Hillier L."/>
            <person name="Baker C."/>
            <person name="Armstrong J."/>
            <person name="Shendure J."/>
            <person name="Paten B."/>
            <person name="Wilson R."/>
            <person name="Chao H."/>
            <person name="Schneider V."/>
            <person name="Ventura M."/>
            <person name="Kronenberg Z."/>
            <person name="Murali S."/>
            <person name="Gordon D."/>
            <person name="Cantsilieris S."/>
            <person name="Munson K."/>
            <person name="Nelson B."/>
            <person name="Raja A."/>
            <person name="Underwood J."/>
            <person name="Diekhans M."/>
            <person name="Fiddes I."/>
            <person name="Haussler D."/>
            <person name="Eichler E."/>
        </authorList>
    </citation>
    <scope>NUCLEOTIDE SEQUENCE [LARGE SCALE GENOMIC DNA]</scope>
    <source>
        <strain evidence="1">Susie</strain>
    </source>
</reference>
<dbReference type="InterPro" id="IPR043040">
    <property type="entry name" value="PLipase_B-like_dom1"/>
</dbReference>
<proteinExistence type="predicted"/>
<comment type="caution">
    <text evidence="1">The sequence shown here is derived from an EMBL/GenBank/DDBJ whole genome shotgun (WGS) entry which is preliminary data.</text>
</comment>
<dbReference type="AlphaFoldDB" id="A0A2J8XKH7"/>
<name>A0A2J8XKH7_PONAB</name>
<dbReference type="EMBL" id="NDHI03003364">
    <property type="protein sequence ID" value="PNJ82549.1"/>
    <property type="molecule type" value="Genomic_DNA"/>
</dbReference>
<protein>
    <submittedName>
        <fullName evidence="1">PLBD2 isoform 4</fullName>
    </submittedName>
</protein>
<accession>A0A2J8XKH7</accession>
<gene>
    <name evidence="1" type="ORF">CR201_G0001047</name>
</gene>